<dbReference type="GO" id="GO:0050661">
    <property type="term" value="F:NADP binding"/>
    <property type="evidence" value="ECO:0007669"/>
    <property type="project" value="InterPro"/>
</dbReference>
<dbReference type="Pfam" id="PF03446">
    <property type="entry name" value="NAD_binding_2"/>
    <property type="match status" value="1"/>
</dbReference>
<evidence type="ECO:0000313" key="4">
    <source>
        <dbReference type="Proteomes" id="UP000238563"/>
    </source>
</evidence>
<dbReference type="InterPro" id="IPR036291">
    <property type="entry name" value="NAD(P)-bd_dom_sf"/>
</dbReference>
<dbReference type="AlphaFoldDB" id="A0A2S9JY66"/>
<dbReference type="RefSeq" id="WP_105732517.1">
    <property type="nucleotide sequence ID" value="NZ_PVBT01000001.1"/>
</dbReference>
<dbReference type="Gene3D" id="3.40.50.720">
    <property type="entry name" value="NAD(P)-binding Rossmann-like Domain"/>
    <property type="match status" value="1"/>
</dbReference>
<dbReference type="Pfam" id="PF09130">
    <property type="entry name" value="DUF1932"/>
    <property type="match status" value="1"/>
</dbReference>
<reference evidence="3 4" key="1">
    <citation type="submission" date="2018-02" db="EMBL/GenBank/DDBJ databases">
        <title>The draft genome of Phyllobacterium myrsinacearum DSM5892.</title>
        <authorList>
            <person name="Li L."/>
            <person name="Liu L."/>
            <person name="Zhang X."/>
            <person name="Wang T."/>
        </authorList>
    </citation>
    <scope>NUCLEOTIDE SEQUENCE [LARGE SCALE GENOMIC DNA]</scope>
    <source>
        <strain evidence="3 4">DSM 5892</strain>
    </source>
</reference>
<name>A0A2S9JY66_9HYPH</name>
<dbReference type="SUPFAM" id="SSF48179">
    <property type="entry name" value="6-phosphogluconate dehydrogenase C-terminal domain-like"/>
    <property type="match status" value="1"/>
</dbReference>
<dbReference type="SUPFAM" id="SSF51735">
    <property type="entry name" value="NAD(P)-binding Rossmann-fold domains"/>
    <property type="match status" value="1"/>
</dbReference>
<proteinExistence type="predicted"/>
<dbReference type="InterPro" id="IPR013328">
    <property type="entry name" value="6PGD_dom2"/>
</dbReference>
<evidence type="ECO:0000259" key="1">
    <source>
        <dbReference type="Pfam" id="PF03446"/>
    </source>
</evidence>
<dbReference type="OrthoDB" id="5524287at2"/>
<dbReference type="InterPro" id="IPR006115">
    <property type="entry name" value="6PGDH_NADP-bd"/>
</dbReference>
<evidence type="ECO:0000259" key="2">
    <source>
        <dbReference type="Pfam" id="PF09130"/>
    </source>
</evidence>
<feature type="domain" description="Phosphogluconate dehydrogenase NAD-binding putative C-terminal" evidence="2">
    <location>
        <begin position="194"/>
        <end position="259"/>
    </location>
</feature>
<comment type="caution">
    <text evidence="3">The sequence shown here is derived from an EMBL/GenBank/DDBJ whole genome shotgun (WGS) entry which is preliminary data.</text>
</comment>
<accession>A0A2S9JY66</accession>
<feature type="domain" description="6-phosphogluconate dehydrogenase NADP-binding" evidence="1">
    <location>
        <begin position="4"/>
        <end position="148"/>
    </location>
</feature>
<organism evidence="3 4">
    <name type="scientific">Phyllobacterium myrsinacearum</name>
    <dbReference type="NCBI Taxonomy" id="28101"/>
    <lineage>
        <taxon>Bacteria</taxon>
        <taxon>Pseudomonadati</taxon>
        <taxon>Pseudomonadota</taxon>
        <taxon>Alphaproteobacteria</taxon>
        <taxon>Hyphomicrobiales</taxon>
        <taxon>Phyllobacteriaceae</taxon>
        <taxon>Phyllobacterium</taxon>
    </lineage>
</organism>
<dbReference type="Proteomes" id="UP000238563">
    <property type="component" value="Unassembled WGS sequence"/>
</dbReference>
<dbReference type="EMBL" id="PVBT01000001">
    <property type="protein sequence ID" value="PRD58277.1"/>
    <property type="molecule type" value="Genomic_DNA"/>
</dbReference>
<protein>
    <submittedName>
        <fullName evidence="3">6-phosphogluconate dehydrogenase</fullName>
    </submittedName>
</protein>
<dbReference type="InterPro" id="IPR008927">
    <property type="entry name" value="6-PGluconate_DH-like_C_sf"/>
</dbReference>
<gene>
    <name evidence="3" type="ORF">C5750_03870</name>
</gene>
<dbReference type="Gene3D" id="1.10.1040.10">
    <property type="entry name" value="N-(1-d-carboxylethyl)-l-norvaline Dehydrogenase, domain 2"/>
    <property type="match status" value="1"/>
</dbReference>
<evidence type="ECO:0000313" key="3">
    <source>
        <dbReference type="EMBL" id="PRD58277.1"/>
    </source>
</evidence>
<sequence length="280" mass="28776">MPTTIAIIGAGAMGSAVGQRLIQGGARVLSFTEGRSQRTLDRVRAAGIEPAAIADIAKADLIFSIVPPAEATGVARRFAPVLSAASAKGTFIDFNAINPNSMRDVGSVLAGTGWDICDGAIIGLPPKPDNAGPKFYVSGGSAAIVDRLAALGLRAHRVDGSIGAASALKMVYAGINKGLIGLGTTMLLAAAGSGSAASLHAEMAESMPELLARFQRSIPDMYPKAYRWVAEMEEIAEFLGPDDPGAALFQAMAEVFSRIAHDQNADGRLASTLDGVLAGK</sequence>
<dbReference type="InterPro" id="IPR015814">
    <property type="entry name" value="Pgluconate_DH_NAD-bd_C"/>
</dbReference>
<keyword evidence="4" id="KW-1185">Reference proteome</keyword>